<proteinExistence type="predicted"/>
<evidence type="ECO:0000313" key="1">
    <source>
        <dbReference type="EMBL" id="GAT32579.1"/>
    </source>
</evidence>
<evidence type="ECO:0000313" key="2">
    <source>
        <dbReference type="Proteomes" id="UP000076023"/>
    </source>
</evidence>
<dbReference type="InParanoid" id="A0A146G438"/>
<organism evidence="1 2">
    <name type="scientific">Terrimicrobium sacchariphilum</name>
    <dbReference type="NCBI Taxonomy" id="690879"/>
    <lineage>
        <taxon>Bacteria</taxon>
        <taxon>Pseudomonadati</taxon>
        <taxon>Verrucomicrobiota</taxon>
        <taxon>Terrimicrobiia</taxon>
        <taxon>Terrimicrobiales</taxon>
        <taxon>Terrimicrobiaceae</taxon>
        <taxon>Terrimicrobium</taxon>
    </lineage>
</organism>
<protein>
    <submittedName>
        <fullName evidence="1">Uncharacterized protein</fullName>
    </submittedName>
</protein>
<dbReference type="AlphaFoldDB" id="A0A146G438"/>
<gene>
    <name evidence="1" type="ORF">TSACC_2978</name>
</gene>
<dbReference type="Proteomes" id="UP000076023">
    <property type="component" value="Unassembled WGS sequence"/>
</dbReference>
<name>A0A146G438_TERSA</name>
<keyword evidence="2" id="KW-1185">Reference proteome</keyword>
<dbReference type="EMBL" id="BDCO01000002">
    <property type="protein sequence ID" value="GAT32579.1"/>
    <property type="molecule type" value="Genomic_DNA"/>
</dbReference>
<comment type="caution">
    <text evidence="1">The sequence shown here is derived from an EMBL/GenBank/DDBJ whole genome shotgun (WGS) entry which is preliminary data.</text>
</comment>
<accession>A0A146G438</accession>
<reference evidence="2" key="1">
    <citation type="journal article" date="2017" name="Genome Announc.">
        <title>Draft Genome Sequence of Terrimicrobium sacchariphilum NM-5T, a Facultative Anaerobic Soil Bacterium of the Class Spartobacteria.</title>
        <authorList>
            <person name="Qiu Y.L."/>
            <person name="Tourlousse D.M."/>
            <person name="Matsuura N."/>
            <person name="Ohashi A."/>
            <person name="Sekiguchi Y."/>
        </authorList>
    </citation>
    <scope>NUCLEOTIDE SEQUENCE [LARGE SCALE GENOMIC DNA]</scope>
    <source>
        <strain evidence="2">NM-5</strain>
    </source>
</reference>
<sequence>MPQIYTVLFEQYATRAPGDRESIFEPAWKQASVALGLFARSVENAKRPDVIICDVRAC</sequence>